<sequence length="142" mass="15817">MSKIKKVDETNEWGESIYGDQMGVLKCFSNGKLDGKLLGYLHYTKPGDGILEPEDTINIANLEVKGVAPKEYWRQGIGEALVRTVLEKVVPKHSGVTKVTLTLHDGANNVEAKELYEKKLGFTFDDPKHKGGNYQMTKHLGK</sequence>
<protein>
    <submittedName>
        <fullName evidence="2">Acetyltransferase (GNAT) family domain-containing protein</fullName>
    </submittedName>
</protein>
<accession>A0AAD4QZ01</accession>
<dbReference type="Proteomes" id="UP001201812">
    <property type="component" value="Unassembled WGS sequence"/>
</dbReference>
<dbReference type="Gene3D" id="3.40.630.30">
    <property type="match status" value="1"/>
</dbReference>
<gene>
    <name evidence="2" type="ORF">DdX_17443</name>
</gene>
<reference evidence="2" key="1">
    <citation type="submission" date="2022-01" db="EMBL/GenBank/DDBJ databases">
        <title>Genome Sequence Resource for Two Populations of Ditylenchus destructor, the Migratory Endoparasitic Phytonematode.</title>
        <authorList>
            <person name="Zhang H."/>
            <person name="Lin R."/>
            <person name="Xie B."/>
        </authorList>
    </citation>
    <scope>NUCLEOTIDE SEQUENCE</scope>
    <source>
        <strain evidence="2">BazhouSP</strain>
    </source>
</reference>
<dbReference type="Pfam" id="PF00583">
    <property type="entry name" value="Acetyltransf_1"/>
    <property type="match status" value="1"/>
</dbReference>
<evidence type="ECO:0000259" key="1">
    <source>
        <dbReference type="PROSITE" id="PS51186"/>
    </source>
</evidence>
<dbReference type="GO" id="GO:0016747">
    <property type="term" value="F:acyltransferase activity, transferring groups other than amino-acyl groups"/>
    <property type="evidence" value="ECO:0007669"/>
    <property type="project" value="InterPro"/>
</dbReference>
<name>A0AAD4QZ01_9BILA</name>
<feature type="domain" description="N-acetyltransferase" evidence="1">
    <location>
        <begin position="1"/>
        <end position="141"/>
    </location>
</feature>
<dbReference type="CDD" id="cd04301">
    <property type="entry name" value="NAT_SF"/>
    <property type="match status" value="1"/>
</dbReference>
<dbReference type="InterPro" id="IPR000182">
    <property type="entry name" value="GNAT_dom"/>
</dbReference>
<evidence type="ECO:0000313" key="3">
    <source>
        <dbReference type="Proteomes" id="UP001201812"/>
    </source>
</evidence>
<dbReference type="InterPro" id="IPR016181">
    <property type="entry name" value="Acyl_CoA_acyltransferase"/>
</dbReference>
<organism evidence="2 3">
    <name type="scientific">Ditylenchus destructor</name>
    <dbReference type="NCBI Taxonomy" id="166010"/>
    <lineage>
        <taxon>Eukaryota</taxon>
        <taxon>Metazoa</taxon>
        <taxon>Ecdysozoa</taxon>
        <taxon>Nematoda</taxon>
        <taxon>Chromadorea</taxon>
        <taxon>Rhabditida</taxon>
        <taxon>Tylenchina</taxon>
        <taxon>Tylenchomorpha</taxon>
        <taxon>Sphaerularioidea</taxon>
        <taxon>Anguinidae</taxon>
        <taxon>Anguininae</taxon>
        <taxon>Ditylenchus</taxon>
    </lineage>
</organism>
<dbReference type="EMBL" id="JAKKPZ010000187">
    <property type="protein sequence ID" value="KAI1699238.1"/>
    <property type="molecule type" value="Genomic_DNA"/>
</dbReference>
<comment type="caution">
    <text evidence="2">The sequence shown here is derived from an EMBL/GenBank/DDBJ whole genome shotgun (WGS) entry which is preliminary data.</text>
</comment>
<dbReference type="SUPFAM" id="SSF55729">
    <property type="entry name" value="Acyl-CoA N-acyltransferases (Nat)"/>
    <property type="match status" value="1"/>
</dbReference>
<dbReference type="PROSITE" id="PS51186">
    <property type="entry name" value="GNAT"/>
    <property type="match status" value="1"/>
</dbReference>
<proteinExistence type="predicted"/>
<evidence type="ECO:0000313" key="2">
    <source>
        <dbReference type="EMBL" id="KAI1699238.1"/>
    </source>
</evidence>
<keyword evidence="3" id="KW-1185">Reference proteome</keyword>
<dbReference type="AlphaFoldDB" id="A0AAD4QZ01"/>